<protein>
    <recommendedName>
        <fullName evidence="2">GLPGLI family protein</fullName>
    </recommendedName>
</protein>
<accession>A0AAT9GF73</accession>
<dbReference type="EMBL" id="AP029612">
    <property type="protein sequence ID" value="BFG69183.1"/>
    <property type="molecule type" value="Genomic_DNA"/>
</dbReference>
<organism evidence="1">
    <name type="scientific">Sediminibacterium sp. KACHI17</name>
    <dbReference type="NCBI Taxonomy" id="1751071"/>
    <lineage>
        <taxon>Bacteria</taxon>
        <taxon>Pseudomonadati</taxon>
        <taxon>Bacteroidota</taxon>
        <taxon>Chitinophagia</taxon>
        <taxon>Chitinophagales</taxon>
        <taxon>Chitinophagaceae</taxon>
        <taxon>Sediminibacterium</taxon>
    </lineage>
</organism>
<dbReference type="AlphaFoldDB" id="A0AAT9GF73"/>
<gene>
    <name evidence="1" type="ORF">KACHI17_00640</name>
</gene>
<evidence type="ECO:0008006" key="2">
    <source>
        <dbReference type="Google" id="ProtNLM"/>
    </source>
</evidence>
<name>A0AAT9GF73_9BACT</name>
<evidence type="ECO:0000313" key="1">
    <source>
        <dbReference type="EMBL" id="BFG69183.1"/>
    </source>
</evidence>
<sequence length="201" mass="22669">MLLIFWWNASAQQRVVAECTITYAINIDDTKASDDAIASLKSSSKTVFIKGMNSRTDLNSPTFMQSMIYQKNTGTAVILREFGANKFMTKLDPVKWKEENKKFEGIRIEPTAETKTIIGYECKKVNLIMSNGSTFSVYYTPAIAPSVKEFEYQFKDIPGLVLESESIDADGNKIRYTAKQINFNPVPPSKFDIPTSGYRIL</sequence>
<reference evidence="1" key="1">
    <citation type="submission" date="2024-02" db="EMBL/GenBank/DDBJ databases">
        <title>Sediminibacterium planktonica sp. nov. and Sediminibacterium longus sp. nov., isolated from surface lake and river water.</title>
        <authorList>
            <person name="Watanabe K."/>
            <person name="Takemine S."/>
            <person name="Ishii Y."/>
            <person name="Ogata Y."/>
            <person name="Shindo C."/>
            <person name="Suda W."/>
        </authorList>
    </citation>
    <scope>NUCLEOTIDE SEQUENCE</scope>
    <source>
        <strain evidence="1">KACHI17</strain>
    </source>
</reference>
<dbReference type="Pfam" id="PF22252">
    <property type="entry name" value="PNGase_F-II_N"/>
    <property type="match status" value="1"/>
</dbReference>
<proteinExistence type="predicted"/>